<name>A0ABS8IKG3_9NOSO</name>
<organism evidence="1 2">
    <name type="scientific">Nostoc favosum CHAB5714</name>
    <dbReference type="NCBI Taxonomy" id="2780399"/>
    <lineage>
        <taxon>Bacteria</taxon>
        <taxon>Bacillati</taxon>
        <taxon>Cyanobacteriota</taxon>
        <taxon>Cyanophyceae</taxon>
        <taxon>Nostocales</taxon>
        <taxon>Nostocaceae</taxon>
        <taxon>Nostoc</taxon>
        <taxon>Nostoc favosum</taxon>
    </lineage>
</organism>
<comment type="caution">
    <text evidence="1">The sequence shown here is derived from an EMBL/GenBank/DDBJ whole genome shotgun (WGS) entry which is preliminary data.</text>
</comment>
<keyword evidence="2" id="KW-1185">Reference proteome</keyword>
<dbReference type="RefSeq" id="WP_229490866.1">
    <property type="nucleotide sequence ID" value="NZ_JAIVFQ010000156.1"/>
</dbReference>
<dbReference type="Proteomes" id="UP001199525">
    <property type="component" value="Unassembled WGS sequence"/>
</dbReference>
<proteinExistence type="predicted"/>
<accession>A0ABS8IKG3</accession>
<reference evidence="1 2" key="1">
    <citation type="journal article" date="2021" name="Microorganisms">
        <title>Genome Evolution of Filamentous Cyanobacterium Nostoc Species: From Facultative Symbiosis to Free Living.</title>
        <authorList>
            <person name="Huo D."/>
            <person name="Li H."/>
            <person name="Cai F."/>
            <person name="Guo X."/>
            <person name="Qiao Z."/>
            <person name="Wang W."/>
            <person name="Yu G."/>
            <person name="Li R."/>
        </authorList>
    </citation>
    <scope>NUCLEOTIDE SEQUENCE [LARGE SCALE GENOMIC DNA]</scope>
    <source>
        <strain evidence="1 2">CHAB 5714</strain>
    </source>
</reference>
<evidence type="ECO:0000313" key="1">
    <source>
        <dbReference type="EMBL" id="MCC5604775.1"/>
    </source>
</evidence>
<dbReference type="EMBL" id="JAIVFQ010000156">
    <property type="protein sequence ID" value="MCC5604775.1"/>
    <property type="molecule type" value="Genomic_DNA"/>
</dbReference>
<evidence type="ECO:0000313" key="2">
    <source>
        <dbReference type="Proteomes" id="UP001199525"/>
    </source>
</evidence>
<sequence length="238" mass="26681">MTAQPSERATFRDLNTAHVTLARTVEPQEKPAYCYQGYPERHQYKTISHYWTARPGTEVLNRATGEITVVPEYLFASGKSLTISKFATKLGKGPRETRAILAELGVLHSEIRVKMVPAVIAFCNGSPEMWGQSAQSKPKYEETLRLSEWAVKMRYGCRVPTVTGHDCDILTASGMKWIEEIVSLVDRQTEPKPPTKAADIIEGLLKLDPAVTPVAIIEKTGLPKMTVYRNYKKLREMA</sequence>
<gene>
    <name evidence="1" type="ORF">LC586_37975</name>
</gene>
<protein>
    <submittedName>
        <fullName evidence="1">Uncharacterized protein</fullName>
    </submittedName>
</protein>